<dbReference type="AlphaFoldDB" id="A0A3R7H6F9"/>
<dbReference type="InterPro" id="IPR000742">
    <property type="entry name" value="EGF"/>
</dbReference>
<dbReference type="OrthoDB" id="428111at2759"/>
<dbReference type="STRING" id="79923.A0A3R7H6F9"/>
<reference evidence="6 7" key="1">
    <citation type="journal article" date="2018" name="Biotechnol. Adv.">
        <title>Improved genomic resources and new bioinformatic workflow for the carcinogenic parasite Clonorchis sinensis: Biotechnological implications.</title>
        <authorList>
            <person name="Wang D."/>
            <person name="Korhonen P.K."/>
            <person name="Gasser R.B."/>
            <person name="Young N.D."/>
        </authorList>
    </citation>
    <scope>NUCLEOTIDE SEQUENCE [LARGE SCALE GENOMIC DNA]</scope>
    <source>
        <strain evidence="6">Cs-k2</strain>
    </source>
</reference>
<dbReference type="PROSITE" id="PS50835">
    <property type="entry name" value="IG_LIKE"/>
    <property type="match status" value="1"/>
</dbReference>
<dbReference type="InterPro" id="IPR007110">
    <property type="entry name" value="Ig-like_dom"/>
</dbReference>
<evidence type="ECO:0000256" key="2">
    <source>
        <dbReference type="ARBA" id="ARBA00022737"/>
    </source>
</evidence>
<dbReference type="InterPro" id="IPR013783">
    <property type="entry name" value="Ig-like_fold"/>
</dbReference>
<name>A0A3R7H6F9_CLOSI</name>
<evidence type="ECO:0000256" key="5">
    <source>
        <dbReference type="PROSITE-ProRule" id="PRU00076"/>
    </source>
</evidence>
<keyword evidence="1" id="KW-0732">Signal</keyword>
<dbReference type="InterPro" id="IPR036179">
    <property type="entry name" value="Ig-like_dom_sf"/>
</dbReference>
<dbReference type="Gene3D" id="2.60.40.10">
    <property type="entry name" value="Immunoglobulins"/>
    <property type="match status" value="1"/>
</dbReference>
<feature type="disulfide bond" evidence="5">
    <location>
        <begin position="101"/>
        <end position="111"/>
    </location>
</feature>
<comment type="caution">
    <text evidence="6">The sequence shown here is derived from an EMBL/GenBank/DDBJ whole genome shotgun (WGS) entry which is preliminary data.</text>
</comment>
<evidence type="ECO:0000256" key="4">
    <source>
        <dbReference type="ARBA" id="ARBA00023319"/>
    </source>
</evidence>
<keyword evidence="2" id="KW-0677">Repeat</keyword>
<dbReference type="SUPFAM" id="SSF48726">
    <property type="entry name" value="Immunoglobulin"/>
    <property type="match status" value="1"/>
</dbReference>
<sequence length="560" mass="61264">MEIQQGLMLNLKCRVQGERDPDIRWYKDGQLINPERHPNVEISSGVKRSQLRVRNVQLSDSGNYSCIGSSENAELSRWVYVTVLPSPDECKVADEKAYSPCPLNVCNSGKCLMINNQPVCRCPPTHSGPRCLHENLPEPSSAAPMILVTPSQEATIGEEDFILDQSHIGANIRMKSAPEGTDKCQLPEFQHSSECTQINSHLYAFVGAAVACSLVILLLGSCLGYIRRRKLLSHRMSAVETKRASAYSEDHPCYPEKPGASSRYESNLESQESPVFSRTYISNSPTIYTPEKPSQCVTPQLMNPENRDTQIFEHPPNIGLNPGTFVVLTSTSPLNLHSLNSLMLPSTVTQQEIPAKVMINTPTTCRPQSPTSILGEEHLKVDENGVEYIPFAHTPSFSAHQDTLNKTSEGAPETVRSRRSIEIPCCSSVCASKQLYVQIPAIPTALYLDDACSLRKPYQTNFNIKTKEKEAIELNSGSFVHTSPKACIACIITPSLPGMQACTKWDSSLSATSPSGYAGPDCVPVIVPASSLTSPKNPVTTFQTSNSAQMAKSSTFQTPS</sequence>
<organism evidence="6 7">
    <name type="scientific">Clonorchis sinensis</name>
    <name type="common">Chinese liver fluke</name>
    <dbReference type="NCBI Taxonomy" id="79923"/>
    <lineage>
        <taxon>Eukaryota</taxon>
        <taxon>Metazoa</taxon>
        <taxon>Spiralia</taxon>
        <taxon>Lophotrochozoa</taxon>
        <taxon>Platyhelminthes</taxon>
        <taxon>Trematoda</taxon>
        <taxon>Digenea</taxon>
        <taxon>Opisthorchiida</taxon>
        <taxon>Opisthorchiata</taxon>
        <taxon>Opisthorchiidae</taxon>
        <taxon>Clonorchis</taxon>
    </lineage>
</organism>
<dbReference type="GO" id="GO:0043005">
    <property type="term" value="C:neuron projection"/>
    <property type="evidence" value="ECO:0007669"/>
    <property type="project" value="TreeGrafter"/>
</dbReference>
<dbReference type="InterPro" id="IPR051170">
    <property type="entry name" value="Neural/epithelial_adhesion"/>
</dbReference>
<dbReference type="PANTHER" id="PTHR12231">
    <property type="entry name" value="CTX-RELATED TYPE I TRANSMEMBRANE PROTEIN"/>
    <property type="match status" value="1"/>
</dbReference>
<dbReference type="PANTHER" id="PTHR12231:SF253">
    <property type="entry name" value="DPR-INTERACTING PROTEIN ETA, ISOFORM B-RELATED"/>
    <property type="match status" value="1"/>
</dbReference>
<reference evidence="6 7" key="2">
    <citation type="journal article" date="2021" name="Genomics">
        <title>High-quality reference genome for Clonorchis sinensis.</title>
        <authorList>
            <person name="Young N.D."/>
            <person name="Stroehlein A.J."/>
            <person name="Kinkar L."/>
            <person name="Wang T."/>
            <person name="Sohn W.M."/>
            <person name="Chang B.C.H."/>
            <person name="Kaur P."/>
            <person name="Weisz D."/>
            <person name="Dudchenko O."/>
            <person name="Aiden E.L."/>
            <person name="Korhonen P.K."/>
            <person name="Gasser R.B."/>
        </authorList>
    </citation>
    <scope>NUCLEOTIDE SEQUENCE [LARGE SCALE GENOMIC DNA]</scope>
    <source>
        <strain evidence="6">Cs-k2</strain>
    </source>
</reference>
<dbReference type="PROSITE" id="PS50026">
    <property type="entry name" value="EGF_3"/>
    <property type="match status" value="1"/>
</dbReference>
<dbReference type="SUPFAM" id="SSF57196">
    <property type="entry name" value="EGF/Laminin"/>
    <property type="match status" value="1"/>
</dbReference>
<keyword evidence="4" id="KW-0393">Immunoglobulin domain</keyword>
<accession>A0A3R7H6F9</accession>
<keyword evidence="5" id="KW-0245">EGF-like domain</keyword>
<dbReference type="Proteomes" id="UP000286415">
    <property type="component" value="Unassembled WGS sequence"/>
</dbReference>
<dbReference type="InterPro" id="IPR003599">
    <property type="entry name" value="Ig_sub"/>
</dbReference>
<feature type="disulfide bond" evidence="5">
    <location>
        <begin position="122"/>
        <end position="131"/>
    </location>
</feature>
<gene>
    <name evidence="6" type="ORF">CSKR_104922</name>
</gene>
<dbReference type="InterPro" id="IPR003598">
    <property type="entry name" value="Ig_sub2"/>
</dbReference>
<dbReference type="CDD" id="cd00096">
    <property type="entry name" value="Ig"/>
    <property type="match status" value="1"/>
</dbReference>
<dbReference type="InterPro" id="IPR013098">
    <property type="entry name" value="Ig_I-set"/>
</dbReference>
<evidence type="ECO:0000256" key="1">
    <source>
        <dbReference type="ARBA" id="ARBA00022729"/>
    </source>
</evidence>
<dbReference type="SMART" id="SM00408">
    <property type="entry name" value="IGc2"/>
    <property type="match status" value="1"/>
</dbReference>
<evidence type="ECO:0000313" key="7">
    <source>
        <dbReference type="Proteomes" id="UP000286415"/>
    </source>
</evidence>
<keyword evidence="7" id="KW-1185">Reference proteome</keyword>
<evidence type="ECO:0000313" key="6">
    <source>
        <dbReference type="EMBL" id="KAG5454704.1"/>
    </source>
</evidence>
<dbReference type="SMART" id="SM00409">
    <property type="entry name" value="IG"/>
    <property type="match status" value="1"/>
</dbReference>
<dbReference type="EMBL" id="NIRI02000005">
    <property type="protein sequence ID" value="KAG5454704.1"/>
    <property type="molecule type" value="Genomic_DNA"/>
</dbReference>
<comment type="caution">
    <text evidence="5">Lacks conserved residue(s) required for the propagation of feature annotation.</text>
</comment>
<protein>
    <submittedName>
        <fullName evidence="6">Uncharacterized protein</fullName>
    </submittedName>
</protein>
<evidence type="ECO:0000256" key="3">
    <source>
        <dbReference type="ARBA" id="ARBA00023157"/>
    </source>
</evidence>
<dbReference type="InParanoid" id="A0A3R7H6F9"/>
<keyword evidence="3 5" id="KW-1015">Disulfide bond</keyword>
<dbReference type="Pfam" id="PF07679">
    <property type="entry name" value="I-set"/>
    <property type="match status" value="1"/>
</dbReference>
<proteinExistence type="predicted"/>
<dbReference type="PROSITE" id="PS00022">
    <property type="entry name" value="EGF_1"/>
    <property type="match status" value="1"/>
</dbReference>